<dbReference type="Gene3D" id="3.20.20.70">
    <property type="entry name" value="Aldolase class I"/>
    <property type="match status" value="1"/>
</dbReference>
<reference evidence="12 13" key="1">
    <citation type="submission" date="2016-10" db="EMBL/GenBank/DDBJ databases">
        <authorList>
            <person name="Varghese N."/>
            <person name="Submissions S."/>
        </authorList>
    </citation>
    <scope>NUCLEOTIDE SEQUENCE [LARGE SCALE GENOMIC DNA]</scope>
    <source>
        <strain evidence="12 13">Nl1</strain>
    </source>
</reference>
<organism evidence="12 13">
    <name type="scientific">Nitrosospira multiformis</name>
    <dbReference type="NCBI Taxonomy" id="1231"/>
    <lineage>
        <taxon>Bacteria</taxon>
        <taxon>Pseudomonadati</taxon>
        <taxon>Pseudomonadota</taxon>
        <taxon>Betaproteobacteria</taxon>
        <taxon>Nitrosomonadales</taxon>
        <taxon>Nitrosomonadaceae</taxon>
        <taxon>Nitrosospira</taxon>
    </lineage>
</organism>
<comment type="catalytic activity">
    <reaction evidence="10 11">
        <text>D-sedoheptulose 7-phosphate + D-glyceraldehyde 3-phosphate = D-erythrose 4-phosphate + beta-D-fructose 6-phosphate</text>
        <dbReference type="Rhea" id="RHEA:17053"/>
        <dbReference type="ChEBI" id="CHEBI:16897"/>
        <dbReference type="ChEBI" id="CHEBI:57483"/>
        <dbReference type="ChEBI" id="CHEBI:57634"/>
        <dbReference type="ChEBI" id="CHEBI:59776"/>
        <dbReference type="EC" id="2.2.1.2"/>
    </reaction>
</comment>
<dbReference type="InterPro" id="IPR001585">
    <property type="entry name" value="TAL/FSA"/>
</dbReference>
<evidence type="ECO:0000256" key="9">
    <source>
        <dbReference type="ARBA" id="ARBA00023270"/>
    </source>
</evidence>
<sequence length="376" mass="40915">MNMLLQLKEHGQSVWLDHIDRDLIHSGGLKKMVDEGEICGLTTNPAILANAMGSDAGQAGEIRTLLRQGHTPAAAYEKLVIPEIAAAADMLRPVYKNTHRRDGYVSLQIAPAFADDTAGTIAETRRLWRAVGRENLLIKIPATEAGIPAITQLTAEGINVNVTLLFSQALYERAAHAYLDGLEQLIARGGNPAPVASVASFFISRLDTAVDAIISSHLNQCGWIKTYNALERESLRNLSGKVAIANAKVAYERQQEIFSSPRWDALAAQGAQKQRLLWASTGIKNPAYRDVKYIEELIGPDTVTTIPPTTLAAFREHGRVRSSLREDVASATVLLSTLKTLRIPLDDIASRLLSGGVKQFSATFEKLIDAIPQPLP</sequence>
<keyword evidence="13" id="KW-1185">Reference proteome</keyword>
<dbReference type="NCBIfam" id="NF002881">
    <property type="entry name" value="PRK03343.1"/>
    <property type="match status" value="1"/>
</dbReference>
<comment type="caution">
    <text evidence="12">The sequence shown here is derived from an EMBL/GenBank/DDBJ whole genome shotgun (WGS) entry which is preliminary data.</text>
</comment>
<dbReference type="RefSeq" id="WP_074632816.1">
    <property type="nucleotide sequence ID" value="NZ_FNKY01000001.1"/>
</dbReference>
<evidence type="ECO:0000313" key="13">
    <source>
        <dbReference type="Proteomes" id="UP000183471"/>
    </source>
</evidence>
<dbReference type="EMBL" id="FNKY01000001">
    <property type="protein sequence ID" value="SDQ81972.1"/>
    <property type="molecule type" value="Genomic_DNA"/>
</dbReference>
<dbReference type="Pfam" id="PF00923">
    <property type="entry name" value="TAL_FSA"/>
    <property type="match status" value="1"/>
</dbReference>
<dbReference type="PROSITE" id="PS00958">
    <property type="entry name" value="TRANSALDOLASE_2"/>
    <property type="match status" value="1"/>
</dbReference>
<dbReference type="InterPro" id="IPR013785">
    <property type="entry name" value="Aldolase_TIM"/>
</dbReference>
<keyword evidence="9 11" id="KW-0704">Schiff base</keyword>
<dbReference type="SUPFAM" id="SSF51569">
    <property type="entry name" value="Aldolase"/>
    <property type="match status" value="1"/>
</dbReference>
<evidence type="ECO:0000256" key="8">
    <source>
        <dbReference type="ARBA" id="ARBA00023126"/>
    </source>
</evidence>
<evidence type="ECO:0000313" key="12">
    <source>
        <dbReference type="EMBL" id="SDQ81972.1"/>
    </source>
</evidence>
<proteinExistence type="inferred from homology"/>
<keyword evidence="6 11" id="KW-0963">Cytoplasm</keyword>
<evidence type="ECO:0000256" key="10">
    <source>
        <dbReference type="ARBA" id="ARBA00048810"/>
    </source>
</evidence>
<evidence type="ECO:0000256" key="5">
    <source>
        <dbReference type="ARBA" id="ARBA00013151"/>
    </source>
</evidence>
<gene>
    <name evidence="11" type="primary">tal</name>
    <name evidence="12" type="ORF">SAMN05216402_2419</name>
</gene>
<dbReference type="HAMAP" id="MF_00493">
    <property type="entry name" value="Transaldolase_2"/>
    <property type="match status" value="1"/>
</dbReference>
<comment type="function">
    <text evidence="1 11">Transaldolase is important for the balance of metabolites in the pentose-phosphate pathway.</text>
</comment>
<dbReference type="Proteomes" id="UP000183471">
    <property type="component" value="Unassembled WGS sequence"/>
</dbReference>
<dbReference type="EC" id="2.2.1.2" evidence="5 11"/>
<keyword evidence="8 11" id="KW-0570">Pentose shunt</keyword>
<evidence type="ECO:0000256" key="7">
    <source>
        <dbReference type="ARBA" id="ARBA00022679"/>
    </source>
</evidence>
<dbReference type="NCBIfam" id="TIGR00876">
    <property type="entry name" value="tal_mycobact"/>
    <property type="match status" value="1"/>
</dbReference>
<evidence type="ECO:0000256" key="2">
    <source>
        <dbReference type="ARBA" id="ARBA00004496"/>
    </source>
</evidence>
<feature type="active site" description="Schiff-base intermediate with substrate" evidence="11">
    <location>
        <position position="139"/>
    </location>
</feature>
<dbReference type="CDD" id="cd00955">
    <property type="entry name" value="Transaldolase_like"/>
    <property type="match status" value="1"/>
</dbReference>
<accession>A0ABY0TM35</accession>
<comment type="similarity">
    <text evidence="4 11">Belongs to the transaldolase family. Type 2 subfamily.</text>
</comment>
<dbReference type="PIRSF" id="PIRSF036915">
    <property type="entry name" value="Trnald_Bac_Plnt"/>
    <property type="match status" value="1"/>
</dbReference>
<comment type="pathway">
    <text evidence="3 11">Carbohydrate degradation; pentose phosphate pathway; D-glyceraldehyde 3-phosphate and beta-D-fructose 6-phosphate from D-ribose 5-phosphate and D-xylulose 5-phosphate (non-oxidative stage): step 2/3.</text>
</comment>
<evidence type="ECO:0000256" key="3">
    <source>
        <dbReference type="ARBA" id="ARBA00004857"/>
    </source>
</evidence>
<dbReference type="PANTHER" id="PTHR10683:SF31">
    <property type="entry name" value="TRANSALDOLASE"/>
    <property type="match status" value="1"/>
</dbReference>
<comment type="subcellular location">
    <subcellularLocation>
        <location evidence="2 11">Cytoplasm</location>
    </subcellularLocation>
</comment>
<protein>
    <recommendedName>
        <fullName evidence="5 11">Transaldolase</fullName>
        <ecNumber evidence="5 11">2.2.1.2</ecNumber>
    </recommendedName>
</protein>
<name>A0ABY0TM35_9PROT</name>
<evidence type="ECO:0000256" key="11">
    <source>
        <dbReference type="HAMAP-Rule" id="MF_00493"/>
    </source>
</evidence>
<evidence type="ECO:0000256" key="6">
    <source>
        <dbReference type="ARBA" id="ARBA00022490"/>
    </source>
</evidence>
<evidence type="ECO:0000256" key="4">
    <source>
        <dbReference type="ARBA" id="ARBA00008426"/>
    </source>
</evidence>
<keyword evidence="7 11" id="KW-0808">Transferase</keyword>
<dbReference type="PANTHER" id="PTHR10683">
    <property type="entry name" value="TRANSALDOLASE"/>
    <property type="match status" value="1"/>
</dbReference>
<dbReference type="InterPro" id="IPR004732">
    <property type="entry name" value="Transaldolase_2"/>
</dbReference>
<dbReference type="InterPro" id="IPR018225">
    <property type="entry name" value="Transaldolase_AS"/>
</dbReference>
<evidence type="ECO:0000256" key="1">
    <source>
        <dbReference type="ARBA" id="ARBA00003518"/>
    </source>
</evidence>